<dbReference type="InterPro" id="IPR018319">
    <property type="entry name" value="SelA-like"/>
</dbReference>
<dbReference type="GO" id="GO:0004125">
    <property type="term" value="F:L-seryl-tRNA(Sec) selenium transferase activity"/>
    <property type="evidence" value="ECO:0007669"/>
    <property type="project" value="UniProtKB-EC"/>
</dbReference>
<keyword evidence="6 8" id="KW-0711">Selenium</keyword>
<dbReference type="HAMAP" id="MF_00423">
    <property type="entry name" value="SelA"/>
    <property type="match status" value="1"/>
</dbReference>
<dbReference type="Pfam" id="PF03841">
    <property type="entry name" value="SelA"/>
    <property type="match status" value="1"/>
</dbReference>
<dbReference type="EMBL" id="JAVKGR010000007">
    <property type="protein sequence ID" value="MDR8019469.1"/>
    <property type="molecule type" value="Genomic_DNA"/>
</dbReference>
<comment type="function">
    <text evidence="8">Converts seryl-tRNA(Sec) to selenocysteinyl-tRNA(Sec) required for selenoprotein biosynthesis.</text>
</comment>
<dbReference type="InterPro" id="IPR004534">
    <property type="entry name" value="SelA_trans"/>
</dbReference>
<comment type="cofactor">
    <cofactor evidence="1 8">
        <name>pyridoxal 5'-phosphate</name>
        <dbReference type="ChEBI" id="CHEBI:597326"/>
    </cofactor>
</comment>
<sequence>MEDPRRCIPRTDALLELPEVRQWEESLGRRRVRDLIRATQEAARRAEIAVEEVEPRLLEALRTSRGSTLRPVINATGVIIHTNLGRAPLGQAAVEAVVQAAGYVDLEMDLTTGSRSSRGEAARAALRHRCPEAEEVLIVNNGAAALMLAAAALAPATEIIISRGELIEIGAGFRLTELMASTGAVLREVGTTNRTHREDYASAIGPQTGILMKVHPSNYRIEGFTAEATTEELSEVAAAHQVPLVVDIGSGLLAPEPLLPAEPDAASMLQAGADVVIASGDKLLGGPQAGIVLGRSEAVRRMARHPMARAVRADKLTLAALEATLQAGQNPVQSSLHADLHSVRQRTEHLAAELDVTVVSHDGRVGGGGGAGVPLPGCALALPEAVAPALRLGEPAVLPRLAEGACLVDLRCVPVDRDAELLRALRHALGSA</sequence>
<gene>
    <name evidence="8 10" type="primary">selA</name>
    <name evidence="10" type="ORF">RIL96_07800</name>
</gene>
<keyword evidence="4 8" id="KW-0663">Pyridoxal phosphate</keyword>
<evidence type="ECO:0000259" key="9">
    <source>
        <dbReference type="Pfam" id="PF12390"/>
    </source>
</evidence>
<evidence type="ECO:0000256" key="5">
    <source>
        <dbReference type="ARBA" id="ARBA00022917"/>
    </source>
</evidence>
<comment type="pathway">
    <text evidence="8">Aminoacyl-tRNA biosynthesis; selenocysteinyl-tRNA(Sec) biosynthesis; selenocysteinyl-tRNA(Sec) from L-seryl-tRNA(Sec) (bacterial route): step 1/1.</text>
</comment>
<dbReference type="EC" id="2.9.1.1" evidence="8"/>
<name>A0ABU2DSK9_9MICC</name>
<dbReference type="InterPro" id="IPR025862">
    <property type="entry name" value="SelA_trans_N_dom"/>
</dbReference>
<evidence type="ECO:0000313" key="11">
    <source>
        <dbReference type="Proteomes" id="UP001251870"/>
    </source>
</evidence>
<evidence type="ECO:0000256" key="3">
    <source>
        <dbReference type="ARBA" id="ARBA00022679"/>
    </source>
</evidence>
<dbReference type="PANTHER" id="PTHR32328:SF0">
    <property type="entry name" value="L-SERYL-TRNA(SEC) SELENIUM TRANSFERASE"/>
    <property type="match status" value="1"/>
</dbReference>
<keyword evidence="2 8" id="KW-0963">Cytoplasm</keyword>
<keyword evidence="3 8" id="KW-0808">Transferase</keyword>
<comment type="similarity">
    <text evidence="7 8">Belongs to the SelA family.</text>
</comment>
<comment type="catalytic activity">
    <reaction evidence="8">
        <text>L-seryl-tRNA(Sec) + selenophosphate + H(+) = L-selenocysteinyl-tRNA(Sec) + phosphate</text>
        <dbReference type="Rhea" id="RHEA:22728"/>
        <dbReference type="Rhea" id="RHEA-COMP:9742"/>
        <dbReference type="Rhea" id="RHEA-COMP:9743"/>
        <dbReference type="ChEBI" id="CHEBI:15378"/>
        <dbReference type="ChEBI" id="CHEBI:16144"/>
        <dbReference type="ChEBI" id="CHEBI:43474"/>
        <dbReference type="ChEBI" id="CHEBI:78533"/>
        <dbReference type="ChEBI" id="CHEBI:78573"/>
        <dbReference type="EC" id="2.9.1.1"/>
    </reaction>
</comment>
<evidence type="ECO:0000256" key="1">
    <source>
        <dbReference type="ARBA" id="ARBA00001933"/>
    </source>
</evidence>
<dbReference type="InterPro" id="IPR015424">
    <property type="entry name" value="PyrdxlP-dep_Trfase"/>
</dbReference>
<dbReference type="Pfam" id="PF12390">
    <property type="entry name" value="Se-cys_synth_N"/>
    <property type="match status" value="1"/>
</dbReference>
<dbReference type="Gene3D" id="3.40.640.10">
    <property type="entry name" value="Type I PLP-dependent aspartate aminotransferase-like (Major domain)"/>
    <property type="match status" value="1"/>
</dbReference>
<dbReference type="Proteomes" id="UP001251870">
    <property type="component" value="Unassembled WGS sequence"/>
</dbReference>
<evidence type="ECO:0000256" key="4">
    <source>
        <dbReference type="ARBA" id="ARBA00022898"/>
    </source>
</evidence>
<feature type="domain" description="L-seryl-tRNA selenium transferase N-terminal" evidence="9">
    <location>
        <begin position="5"/>
        <end position="44"/>
    </location>
</feature>
<dbReference type="InterPro" id="IPR015421">
    <property type="entry name" value="PyrdxlP-dep_Trfase_major"/>
</dbReference>
<evidence type="ECO:0000313" key="10">
    <source>
        <dbReference type="EMBL" id="MDR8019469.1"/>
    </source>
</evidence>
<accession>A0ABU2DSK9</accession>
<keyword evidence="5 8" id="KW-0648">Protein biosynthesis</keyword>
<evidence type="ECO:0000256" key="6">
    <source>
        <dbReference type="ARBA" id="ARBA00023266"/>
    </source>
</evidence>
<keyword evidence="11" id="KW-1185">Reference proteome</keyword>
<dbReference type="Gene3D" id="3.90.1150.180">
    <property type="match status" value="1"/>
</dbReference>
<comment type="caution">
    <text evidence="10">The sequence shown here is derived from an EMBL/GenBank/DDBJ whole genome shotgun (WGS) entry which is preliminary data.</text>
</comment>
<evidence type="ECO:0000256" key="7">
    <source>
        <dbReference type="ARBA" id="ARBA00044507"/>
    </source>
</evidence>
<reference evidence="10 11" key="1">
    <citation type="submission" date="2023-09" db="EMBL/GenBank/DDBJ databases">
        <title>Description of three actinobacteria isolated from air of manufacturing shop in a pharmaceutical factory.</title>
        <authorList>
            <person name="Zhang D.-F."/>
        </authorList>
    </citation>
    <scope>NUCLEOTIDE SEQUENCE [LARGE SCALE GENOMIC DNA]</scope>
    <source>
        <strain evidence="10 11">LY-0111</strain>
    </source>
</reference>
<evidence type="ECO:0000256" key="2">
    <source>
        <dbReference type="ARBA" id="ARBA00022490"/>
    </source>
</evidence>
<dbReference type="SUPFAM" id="SSF53383">
    <property type="entry name" value="PLP-dependent transferases"/>
    <property type="match status" value="1"/>
</dbReference>
<organism evidence="10 11">
    <name type="scientific">Nesterenkonia aerolata</name>
    <dbReference type="NCBI Taxonomy" id="3074079"/>
    <lineage>
        <taxon>Bacteria</taxon>
        <taxon>Bacillati</taxon>
        <taxon>Actinomycetota</taxon>
        <taxon>Actinomycetes</taxon>
        <taxon>Micrococcales</taxon>
        <taxon>Micrococcaceae</taxon>
        <taxon>Nesterenkonia</taxon>
    </lineage>
</organism>
<proteinExistence type="inferred from homology"/>
<dbReference type="RefSeq" id="WP_310548459.1">
    <property type="nucleotide sequence ID" value="NZ_JAVKGR010000007.1"/>
</dbReference>
<evidence type="ECO:0000256" key="8">
    <source>
        <dbReference type="HAMAP-Rule" id="MF_00423"/>
    </source>
</evidence>
<protein>
    <recommendedName>
        <fullName evidence="8">L-seryl-tRNA(Sec) selenium transferase</fullName>
        <ecNumber evidence="8">2.9.1.1</ecNumber>
    </recommendedName>
    <alternativeName>
        <fullName evidence="8">Selenocysteine synthase</fullName>
        <shortName evidence="8">Sec synthase</shortName>
    </alternativeName>
    <alternativeName>
        <fullName evidence="8">Selenocysteinyl-tRNA(Sec) synthase</fullName>
    </alternativeName>
</protein>
<dbReference type="NCBIfam" id="TIGR00474">
    <property type="entry name" value="selA"/>
    <property type="match status" value="1"/>
</dbReference>
<feature type="modified residue" description="N6-(pyridoxal phosphate)lysine" evidence="8">
    <location>
        <position position="282"/>
    </location>
</feature>
<comment type="subcellular location">
    <subcellularLocation>
        <location evidence="8">Cytoplasm</location>
    </subcellularLocation>
</comment>
<dbReference type="PANTHER" id="PTHR32328">
    <property type="entry name" value="L-SERYL-TRNA(SEC) SELENIUM TRANSFERASE"/>
    <property type="match status" value="1"/>
</dbReference>